<organism evidence="9 10">
    <name type="scientific">Mycolicibacterium rufum</name>
    <dbReference type="NCBI Taxonomy" id="318424"/>
    <lineage>
        <taxon>Bacteria</taxon>
        <taxon>Bacillati</taxon>
        <taxon>Actinomycetota</taxon>
        <taxon>Actinomycetes</taxon>
        <taxon>Mycobacteriales</taxon>
        <taxon>Mycobacteriaceae</taxon>
        <taxon>Mycolicibacterium</taxon>
    </lineage>
</organism>
<keyword evidence="3 7" id="KW-0812">Transmembrane</keyword>
<evidence type="ECO:0000256" key="3">
    <source>
        <dbReference type="ARBA" id="ARBA00022692"/>
    </source>
</evidence>
<dbReference type="Pfam" id="PF06271">
    <property type="entry name" value="RDD"/>
    <property type="match status" value="1"/>
</dbReference>
<evidence type="ECO:0000256" key="1">
    <source>
        <dbReference type="ARBA" id="ARBA00004651"/>
    </source>
</evidence>
<evidence type="ECO:0000256" key="2">
    <source>
        <dbReference type="ARBA" id="ARBA00022475"/>
    </source>
</evidence>
<dbReference type="PANTHER" id="PTHR36115">
    <property type="entry name" value="PROLINE-RICH ANTIGEN HOMOLOG-RELATED"/>
    <property type="match status" value="1"/>
</dbReference>
<feature type="transmembrane region" description="Helical" evidence="7">
    <location>
        <begin position="29"/>
        <end position="49"/>
    </location>
</feature>
<feature type="compositionally biased region" description="Polar residues" evidence="6">
    <location>
        <begin position="1"/>
        <end position="10"/>
    </location>
</feature>
<comment type="subcellular location">
    <subcellularLocation>
        <location evidence="1">Cell membrane</location>
        <topology evidence="1">Multi-pass membrane protein</topology>
    </subcellularLocation>
</comment>
<proteinExistence type="predicted"/>
<feature type="transmembrane region" description="Helical" evidence="7">
    <location>
        <begin position="163"/>
        <end position="184"/>
    </location>
</feature>
<comment type="caution">
    <text evidence="9">The sequence shown here is derived from an EMBL/GenBank/DDBJ whole genome shotgun (WGS) entry which is preliminary data.</text>
</comment>
<feature type="transmembrane region" description="Helical" evidence="7">
    <location>
        <begin position="61"/>
        <end position="81"/>
    </location>
</feature>
<evidence type="ECO:0000313" key="9">
    <source>
        <dbReference type="EMBL" id="MCV7073574.1"/>
    </source>
</evidence>
<dbReference type="AlphaFoldDB" id="A0A9X2YGC9"/>
<accession>A0A9X2YGC9</accession>
<dbReference type="EMBL" id="JACKRN010000896">
    <property type="protein sequence ID" value="MCV7073574.1"/>
    <property type="molecule type" value="Genomic_DNA"/>
</dbReference>
<dbReference type="Proteomes" id="UP001140272">
    <property type="component" value="Unassembled WGS sequence"/>
</dbReference>
<reference evidence="9" key="2">
    <citation type="journal article" date="2022" name="BMC Genomics">
        <title>Comparative genome analysis of mycobacteria focusing on tRNA and non-coding RNA.</title>
        <authorList>
            <person name="Behra P.R.K."/>
            <person name="Pettersson B.M.F."/>
            <person name="Ramesh M."/>
            <person name="Das S."/>
            <person name="Dasgupta S."/>
            <person name="Kirsebom L.A."/>
        </authorList>
    </citation>
    <scope>NUCLEOTIDE SEQUENCE</scope>
    <source>
        <strain evidence="9">DSM 45406</strain>
    </source>
</reference>
<gene>
    <name evidence="9" type="ORF">H7H73_27950</name>
</gene>
<keyword evidence="5 7" id="KW-0472">Membrane</keyword>
<evidence type="ECO:0000256" key="5">
    <source>
        <dbReference type="ARBA" id="ARBA00023136"/>
    </source>
</evidence>
<dbReference type="InterPro" id="IPR010432">
    <property type="entry name" value="RDD"/>
</dbReference>
<feature type="region of interest" description="Disordered" evidence="6">
    <location>
        <begin position="1"/>
        <end position="22"/>
    </location>
</feature>
<name>A0A9X2YGC9_9MYCO</name>
<reference evidence="9" key="1">
    <citation type="submission" date="2020-07" db="EMBL/GenBank/DDBJ databases">
        <authorList>
            <person name="Pettersson B.M.F."/>
            <person name="Behra P.R.K."/>
            <person name="Ramesh M."/>
            <person name="Das S."/>
            <person name="Dasgupta S."/>
            <person name="Kirsebom L.A."/>
        </authorList>
    </citation>
    <scope>NUCLEOTIDE SEQUENCE</scope>
    <source>
        <strain evidence="9">DSM 45406</strain>
    </source>
</reference>
<dbReference type="GO" id="GO:0005886">
    <property type="term" value="C:plasma membrane"/>
    <property type="evidence" value="ECO:0007669"/>
    <property type="project" value="UniProtKB-SubCell"/>
</dbReference>
<protein>
    <submittedName>
        <fullName evidence="9">RDD family protein</fullName>
    </submittedName>
</protein>
<feature type="domain" description="RDD" evidence="8">
    <location>
        <begin position="28"/>
        <end position="145"/>
    </location>
</feature>
<dbReference type="InterPro" id="IPR051791">
    <property type="entry name" value="Pra-immunoreactive"/>
</dbReference>
<evidence type="ECO:0000259" key="8">
    <source>
        <dbReference type="Pfam" id="PF06271"/>
    </source>
</evidence>
<evidence type="ECO:0000256" key="4">
    <source>
        <dbReference type="ARBA" id="ARBA00022989"/>
    </source>
</evidence>
<dbReference type="RefSeq" id="WP_043403896.1">
    <property type="nucleotide sequence ID" value="NZ_CP092427.2"/>
</dbReference>
<evidence type="ECO:0000256" key="6">
    <source>
        <dbReference type="SAM" id="MobiDB-lite"/>
    </source>
</evidence>
<keyword evidence="2" id="KW-1003">Cell membrane</keyword>
<dbReference type="PANTHER" id="PTHR36115:SF6">
    <property type="entry name" value="PROLINE-RICH ANTIGEN HOMOLOG"/>
    <property type="match status" value="1"/>
</dbReference>
<keyword evidence="4 7" id="KW-1133">Transmembrane helix</keyword>
<sequence>MTADPLTQVSDRAEPILQQPPNPSWPARALSLGVDILPGAGVATTTAFLALTAPTDGWTRWLFTTLFGLTLCVLMVHRLVLPSLTGWTLGRALIGMAVQGRTGEPVGILRLTARELAHLLDTLSFFVGWLWPLWDRRRRTFADLLVRTEVRRVERPSRDIHRLVGGVLMGATVLCAGTASLGYVTTYAHERAVSQAKAQIAEQGPRIVEQMLSYSAESIQQDFARAQALTTDGYRPQLIAQQRAAQDAGAASNEYWAVSSAVLPVPPVTPDEATMLVALQGQRGTDPKDLKFITATVRVDFRKADGQWRVGNLTVLKKPHMNQAAGQ</sequence>
<evidence type="ECO:0000256" key="7">
    <source>
        <dbReference type="SAM" id="Phobius"/>
    </source>
</evidence>
<evidence type="ECO:0000313" key="10">
    <source>
        <dbReference type="Proteomes" id="UP001140272"/>
    </source>
</evidence>
<feature type="transmembrane region" description="Helical" evidence="7">
    <location>
        <begin position="116"/>
        <end position="134"/>
    </location>
</feature>